<name>A0A2S9QN19_9MICO</name>
<keyword evidence="2" id="KW-0472">Membrane</keyword>
<evidence type="ECO:0000256" key="2">
    <source>
        <dbReference type="SAM" id="Phobius"/>
    </source>
</evidence>
<feature type="transmembrane region" description="Helical" evidence="2">
    <location>
        <begin position="695"/>
        <end position="717"/>
    </location>
</feature>
<evidence type="ECO:0000313" key="3">
    <source>
        <dbReference type="EMBL" id="PRI10981.1"/>
    </source>
</evidence>
<evidence type="ECO:0000256" key="1">
    <source>
        <dbReference type="SAM" id="MobiDB-lite"/>
    </source>
</evidence>
<accession>A0A2S9QN19</accession>
<keyword evidence="2" id="KW-0812">Transmembrane</keyword>
<dbReference type="AlphaFoldDB" id="A0A2S9QN19"/>
<protein>
    <submittedName>
        <fullName evidence="3">Uncharacterized protein</fullName>
    </submittedName>
</protein>
<feature type="region of interest" description="Disordered" evidence="1">
    <location>
        <begin position="1"/>
        <end position="57"/>
    </location>
</feature>
<dbReference type="EMBL" id="MWZD01000017">
    <property type="protein sequence ID" value="PRI10981.1"/>
    <property type="molecule type" value="Genomic_DNA"/>
</dbReference>
<evidence type="ECO:0000313" key="4">
    <source>
        <dbReference type="Proteomes" id="UP000238650"/>
    </source>
</evidence>
<dbReference type="SUPFAM" id="SSF50494">
    <property type="entry name" value="Trypsin-like serine proteases"/>
    <property type="match status" value="1"/>
</dbReference>
<dbReference type="InterPro" id="IPR043504">
    <property type="entry name" value="Peptidase_S1_PA_chymotrypsin"/>
</dbReference>
<keyword evidence="4" id="KW-1185">Reference proteome</keyword>
<dbReference type="Gene3D" id="2.60.40.10">
    <property type="entry name" value="Immunoglobulins"/>
    <property type="match status" value="2"/>
</dbReference>
<dbReference type="CDD" id="cd21112">
    <property type="entry name" value="alphaLP-like"/>
    <property type="match status" value="1"/>
</dbReference>
<feature type="compositionally biased region" description="Low complexity" evidence="1">
    <location>
        <begin position="16"/>
        <end position="53"/>
    </location>
</feature>
<reference evidence="3 4" key="1">
    <citation type="journal article" date="2017" name="New Microbes New Infect">
        <title>Genome sequence of 'Leucobacter massiliensis' sp. nov. isolated from human pharynx after travel to the 2014 Hajj.</title>
        <authorList>
            <person name="Leangapichart T."/>
            <person name="Gautret P."/>
            <person name="Nguyen T.T."/>
            <person name="Armstrong N."/>
            <person name="Rolain J.M."/>
        </authorList>
    </citation>
    <scope>NUCLEOTIDE SEQUENCE [LARGE SCALE GENOMIC DNA]</scope>
    <source>
        <strain evidence="3 4">122RC15</strain>
    </source>
</reference>
<dbReference type="InterPro" id="IPR009003">
    <property type="entry name" value="Peptidase_S1_PA"/>
</dbReference>
<keyword evidence="2" id="KW-1133">Transmembrane helix</keyword>
<sequence length="725" mass="71871">MGSLFFATPALAEDTAPATEQQDQAPAAEQVAEAPQQEAPAAAGATGAAPAEALSDADRQAIDSAEAFEAKTGGEAVGSARTPAGELVLLANEETKNEKVEDFAEATDAGETAFDKVLYTQPIIAYANTDVVGGAGYLADGAYFCSVGFPAFSPTGDPALLTAGHCVKDGELQSTELVRPSVQPAVTGQDSAEAGEPNGTGTLGDFGSWRFGGPGVNNPGEENDPESTDVAVIENLGSQFDLLPAVTDWESALSDDLSQSTIPVKSVGDPVEGAVAKSGRTTGYTQGDTTVTIDGQDYTLLDTWIRVDGRWVHGFLNDAGAAPGDSGGAVIQGSTAVGVVSGGPEDGSWMFATRLQDALELSDFAGYEVALDIDAPTVTSPANGATVKPGSDIVVSVPGNAKELSVSRGSAGETIPVSGGTVTLKAPQAPGAVSFTLTAKNGFSTSESTTLDIEVEFAAPTIDELNIPANSADGTTVTLTGTGAPGATVEVELADEPVGTATVAEDGTWSLALEDPLPIGSYEVTAVQILNEEVSETGTGTVTVSPAAPKVTSFADGEVFELDAAPTTISGTGIDGATVTVNVDGPASEAAVAALAAQLVAATVEGGEWTVALPEALSAGSYTVTVTQAINEIDSAPTTVSFAVNAAATPGDPGGSAGAVGGADGAGSGTGGAGNGTGGGDNAAGSLPVTGDASLLPFGLAAGAALLLCTGVTLLVARRQRAAQL</sequence>
<dbReference type="Gene3D" id="2.40.10.10">
    <property type="entry name" value="Trypsin-like serine proteases"/>
    <property type="match status" value="2"/>
</dbReference>
<dbReference type="Proteomes" id="UP000238650">
    <property type="component" value="Unassembled WGS sequence"/>
</dbReference>
<proteinExistence type="predicted"/>
<gene>
    <name evidence="3" type="ORF">B4915_08860</name>
</gene>
<dbReference type="GO" id="GO:0005975">
    <property type="term" value="P:carbohydrate metabolic process"/>
    <property type="evidence" value="ECO:0007669"/>
    <property type="project" value="UniProtKB-ARBA"/>
</dbReference>
<dbReference type="InterPro" id="IPR013783">
    <property type="entry name" value="Ig-like_fold"/>
</dbReference>
<organism evidence="3 4">
    <name type="scientific">Leucobacter massiliensis</name>
    <dbReference type="NCBI Taxonomy" id="1686285"/>
    <lineage>
        <taxon>Bacteria</taxon>
        <taxon>Bacillati</taxon>
        <taxon>Actinomycetota</taxon>
        <taxon>Actinomycetes</taxon>
        <taxon>Micrococcales</taxon>
        <taxon>Microbacteriaceae</taxon>
        <taxon>Leucobacter</taxon>
    </lineage>
</organism>
<feature type="region of interest" description="Disordered" evidence="1">
    <location>
        <begin position="185"/>
        <end position="227"/>
    </location>
</feature>
<comment type="caution">
    <text evidence="3">The sequence shown here is derived from an EMBL/GenBank/DDBJ whole genome shotgun (WGS) entry which is preliminary data.</text>
</comment>